<accession>A0AA36D4M1</accession>
<dbReference type="PANTHER" id="PTHR45830:SF17">
    <property type="entry name" value="G PROTEIN-COUPLED RECEPTOR"/>
    <property type="match status" value="1"/>
</dbReference>
<sequence>MDFDGVIDISSYPTIAFWVRIFSAFAFVLNIIGLAAVAYGNPAVLAHYRRYLIIYQIYSTITDAILGGLAFPILAFPNTGGYSIGLFTDCGVPTQMQLVIGLMLISGLFGAKIVIFLERQQAALHQTHYFRLSRSFHKFTTYFMYLAPFGNATFVCIVCYYNNVSQAVVDSLQKYPALRQFILNPAYLGFQRGYDLLITLYLFFVVAGAGVIIAATTLPSFHAFKTQQLILSERTLQMQKRWLGNLCIQTMLLCAMVLTPIFYGVVVYLTQRIYLAAFTIWGTVLFSQQGTAMTVLNFILFRSYRRAYQPRFPNSFRDDDANSTSTTEAHTGSNAAEAKNKPGHSVRQANRTQ</sequence>
<dbReference type="Proteomes" id="UP001177023">
    <property type="component" value="Unassembled WGS sequence"/>
</dbReference>
<dbReference type="AlphaFoldDB" id="A0AA36D4M1"/>
<feature type="region of interest" description="Disordered" evidence="1">
    <location>
        <begin position="315"/>
        <end position="353"/>
    </location>
</feature>
<dbReference type="Pfam" id="PF10318">
    <property type="entry name" value="7TM_GPCR_Srh"/>
    <property type="match status" value="1"/>
</dbReference>
<name>A0AA36D4M1_9BILA</name>
<feature type="transmembrane region" description="Helical" evidence="2">
    <location>
        <begin position="198"/>
        <end position="221"/>
    </location>
</feature>
<feature type="transmembrane region" description="Helical" evidence="2">
    <location>
        <begin position="273"/>
        <end position="301"/>
    </location>
</feature>
<feature type="transmembrane region" description="Helical" evidence="2">
    <location>
        <begin position="52"/>
        <end position="76"/>
    </location>
</feature>
<evidence type="ECO:0000256" key="1">
    <source>
        <dbReference type="SAM" id="MobiDB-lite"/>
    </source>
</evidence>
<dbReference type="InterPro" id="IPR019422">
    <property type="entry name" value="7TM_GPCR_serpentine_rcpt_Srh"/>
</dbReference>
<feature type="transmembrane region" description="Helical" evidence="2">
    <location>
        <begin position="96"/>
        <end position="118"/>
    </location>
</feature>
<feature type="transmembrane region" description="Helical" evidence="2">
    <location>
        <begin position="15"/>
        <end position="40"/>
    </location>
</feature>
<dbReference type="EMBL" id="CATQJA010002659">
    <property type="protein sequence ID" value="CAJ0580015.1"/>
    <property type="molecule type" value="Genomic_DNA"/>
</dbReference>
<feature type="compositionally biased region" description="Polar residues" evidence="1">
    <location>
        <begin position="322"/>
        <end position="334"/>
    </location>
</feature>
<reference evidence="3" key="1">
    <citation type="submission" date="2023-06" db="EMBL/GenBank/DDBJ databases">
        <authorList>
            <person name="Delattre M."/>
        </authorList>
    </citation>
    <scope>NUCLEOTIDE SEQUENCE</scope>
    <source>
        <strain evidence="3">AF72</strain>
    </source>
</reference>
<evidence type="ECO:0008006" key="5">
    <source>
        <dbReference type="Google" id="ProtNLM"/>
    </source>
</evidence>
<keyword evidence="4" id="KW-1185">Reference proteome</keyword>
<gene>
    <name evidence="3" type="ORF">MSPICULIGERA_LOCUS18218</name>
</gene>
<protein>
    <recommendedName>
        <fullName evidence="5">G protein-coupled receptor</fullName>
    </recommendedName>
</protein>
<keyword evidence="2" id="KW-0472">Membrane</keyword>
<proteinExistence type="predicted"/>
<comment type="caution">
    <text evidence="3">The sequence shown here is derived from an EMBL/GenBank/DDBJ whole genome shotgun (WGS) entry which is preliminary data.</text>
</comment>
<dbReference type="PANTHER" id="PTHR45830">
    <property type="entry name" value="SERPENTINE RECEPTOR, CLASS I"/>
    <property type="match status" value="1"/>
</dbReference>
<keyword evidence="2" id="KW-1133">Transmembrane helix</keyword>
<feature type="transmembrane region" description="Helical" evidence="2">
    <location>
        <begin position="139"/>
        <end position="163"/>
    </location>
</feature>
<evidence type="ECO:0000313" key="4">
    <source>
        <dbReference type="Proteomes" id="UP001177023"/>
    </source>
</evidence>
<evidence type="ECO:0000313" key="3">
    <source>
        <dbReference type="EMBL" id="CAJ0580015.1"/>
    </source>
</evidence>
<keyword evidence="2" id="KW-0812">Transmembrane</keyword>
<organism evidence="3 4">
    <name type="scientific">Mesorhabditis spiculigera</name>
    <dbReference type="NCBI Taxonomy" id="96644"/>
    <lineage>
        <taxon>Eukaryota</taxon>
        <taxon>Metazoa</taxon>
        <taxon>Ecdysozoa</taxon>
        <taxon>Nematoda</taxon>
        <taxon>Chromadorea</taxon>
        <taxon>Rhabditida</taxon>
        <taxon>Rhabditina</taxon>
        <taxon>Rhabditomorpha</taxon>
        <taxon>Rhabditoidea</taxon>
        <taxon>Rhabditidae</taxon>
        <taxon>Mesorhabditinae</taxon>
        <taxon>Mesorhabditis</taxon>
    </lineage>
</organism>
<feature type="non-terminal residue" evidence="3">
    <location>
        <position position="353"/>
    </location>
</feature>
<feature type="transmembrane region" description="Helical" evidence="2">
    <location>
        <begin position="242"/>
        <end position="267"/>
    </location>
</feature>
<evidence type="ECO:0000256" key="2">
    <source>
        <dbReference type="SAM" id="Phobius"/>
    </source>
</evidence>